<protein>
    <submittedName>
        <fullName evidence="2">42098_t:CDS:1</fullName>
    </submittedName>
</protein>
<name>A0ABN7XDR5_GIGMA</name>
<sequence length="101" mass="11713">EKTKMKNVPVKSEEVVDGKLEPFFSEALNRDSSKENEPEEKKISHRNNNFEEPLDDLVKALEIKPKNVSALEKDENKVKNAAKDQELIYLRTKRKHLPILT</sequence>
<dbReference type="EMBL" id="CAJVQB010123979">
    <property type="protein sequence ID" value="CAG8853426.1"/>
    <property type="molecule type" value="Genomic_DNA"/>
</dbReference>
<evidence type="ECO:0000313" key="3">
    <source>
        <dbReference type="Proteomes" id="UP000789901"/>
    </source>
</evidence>
<feature type="compositionally biased region" description="Basic and acidic residues" evidence="1">
    <location>
        <begin position="28"/>
        <end position="42"/>
    </location>
</feature>
<reference evidence="2 3" key="1">
    <citation type="submission" date="2021-06" db="EMBL/GenBank/DDBJ databases">
        <authorList>
            <person name="Kallberg Y."/>
            <person name="Tangrot J."/>
            <person name="Rosling A."/>
        </authorList>
    </citation>
    <scope>NUCLEOTIDE SEQUENCE [LARGE SCALE GENOMIC DNA]</scope>
    <source>
        <strain evidence="2 3">120-4 pot B 10/14</strain>
    </source>
</reference>
<organism evidence="2 3">
    <name type="scientific">Gigaspora margarita</name>
    <dbReference type="NCBI Taxonomy" id="4874"/>
    <lineage>
        <taxon>Eukaryota</taxon>
        <taxon>Fungi</taxon>
        <taxon>Fungi incertae sedis</taxon>
        <taxon>Mucoromycota</taxon>
        <taxon>Glomeromycotina</taxon>
        <taxon>Glomeromycetes</taxon>
        <taxon>Diversisporales</taxon>
        <taxon>Gigasporaceae</taxon>
        <taxon>Gigaspora</taxon>
    </lineage>
</organism>
<gene>
    <name evidence="2" type="ORF">GMARGA_LOCUS42247</name>
</gene>
<evidence type="ECO:0000313" key="2">
    <source>
        <dbReference type="EMBL" id="CAG8853426.1"/>
    </source>
</evidence>
<feature type="region of interest" description="Disordered" evidence="1">
    <location>
        <begin position="26"/>
        <end position="50"/>
    </location>
</feature>
<feature type="non-terminal residue" evidence="2">
    <location>
        <position position="1"/>
    </location>
</feature>
<accession>A0ABN7XDR5</accession>
<comment type="caution">
    <text evidence="2">The sequence shown here is derived from an EMBL/GenBank/DDBJ whole genome shotgun (WGS) entry which is preliminary data.</text>
</comment>
<evidence type="ECO:0000256" key="1">
    <source>
        <dbReference type="SAM" id="MobiDB-lite"/>
    </source>
</evidence>
<proteinExistence type="predicted"/>
<dbReference type="Proteomes" id="UP000789901">
    <property type="component" value="Unassembled WGS sequence"/>
</dbReference>
<keyword evidence="3" id="KW-1185">Reference proteome</keyword>
<feature type="non-terminal residue" evidence="2">
    <location>
        <position position="101"/>
    </location>
</feature>